<dbReference type="EMBL" id="QJNS01000243">
    <property type="protein sequence ID" value="RYO81701.1"/>
    <property type="molecule type" value="Genomic_DNA"/>
</dbReference>
<feature type="region of interest" description="Disordered" evidence="1">
    <location>
        <begin position="1"/>
        <end position="24"/>
    </location>
</feature>
<evidence type="ECO:0000256" key="1">
    <source>
        <dbReference type="SAM" id="MobiDB-lite"/>
    </source>
</evidence>
<name>A0ABY0H0G8_9PEZI</name>
<protein>
    <submittedName>
        <fullName evidence="2">Uncharacterized protein</fullName>
    </submittedName>
</protein>
<organism evidence="2 3">
    <name type="scientific">Monosporascus cannonballus</name>
    <dbReference type="NCBI Taxonomy" id="155416"/>
    <lineage>
        <taxon>Eukaryota</taxon>
        <taxon>Fungi</taxon>
        <taxon>Dikarya</taxon>
        <taxon>Ascomycota</taxon>
        <taxon>Pezizomycotina</taxon>
        <taxon>Sordariomycetes</taxon>
        <taxon>Xylariomycetidae</taxon>
        <taxon>Xylariales</taxon>
        <taxon>Xylariales incertae sedis</taxon>
        <taxon>Monosporascus</taxon>
    </lineage>
</organism>
<evidence type="ECO:0000313" key="2">
    <source>
        <dbReference type="EMBL" id="RYO81701.1"/>
    </source>
</evidence>
<evidence type="ECO:0000313" key="3">
    <source>
        <dbReference type="Proteomes" id="UP000294003"/>
    </source>
</evidence>
<accession>A0ABY0H0G8</accession>
<comment type="caution">
    <text evidence="2">The sequence shown here is derived from an EMBL/GenBank/DDBJ whole genome shotgun (WGS) entry which is preliminary data.</text>
</comment>
<proteinExistence type="predicted"/>
<sequence>MAATRRNAPPSEVDSTDNDYDAGAAPNCAEAVKKIGKLQAQREEGRERIASYYEEKLAMIKARSEQDHQSLCEKLTGLKSEKLQALIRAIEERMACEDAILQQIITLRKDADHVAMLIDAIYQARMEYAKSTEA</sequence>
<dbReference type="Proteomes" id="UP000294003">
    <property type="component" value="Unassembled WGS sequence"/>
</dbReference>
<keyword evidence="3" id="KW-1185">Reference proteome</keyword>
<reference evidence="2 3" key="1">
    <citation type="submission" date="2018-06" db="EMBL/GenBank/DDBJ databases">
        <title>Complete Genomes of Monosporascus.</title>
        <authorList>
            <person name="Robinson A.J."/>
            <person name="Natvig D.O."/>
        </authorList>
    </citation>
    <scope>NUCLEOTIDE SEQUENCE [LARGE SCALE GENOMIC DNA]</scope>
    <source>
        <strain evidence="2 3">CBS 609.92</strain>
    </source>
</reference>
<gene>
    <name evidence="2" type="ORF">DL762_006978</name>
</gene>